<sequence>MASQGARQCQRGDKGGNAKSTTEPQRQSKVESQKERSGGQIRDGIGRRKKRKRRDGTVGGRLVARAGGKLEEEVVVVVVEDGMVLDATTRPHLTSPRLTEPSRVHRPVPANLVQPADGLSRRGGQTGTRGWGRWDKRCGVPAGGPVGGAPVDQWTLVAGAGPCAGFKVHVPWMDAGGSSSSIAAGGGGQGTRELRAIHLIRQGLLRLGWMLPSSCAFVGSQWQSRREGLLRACSKLSSRSLEDPLDAGGFYAMDGPPSPALSAPSASPLILVHEWNQAPRRARTELAAGIERAGKSSSHHQARSNPPEVPPCTTTCTTCTTSWLGCCHRSATMGHAASPNPCARPPASDSRLMRRHCRGSSSWDSSTQSRPAPIAAQGHRHPSPRPQQAATAGPARLEPMAHEGGPWDPGRHSARRHACLAVLARQKPTGTGIDMSPGPSSPVSLTVCSALHRQDPCRGAGPSRGCLFNPLPASSLALTLALGARGKLQAVPGPRFLAATNAGQASLTADRAVAPHQNWKPANKFQRSGVQGPKRRQRSANESVRAHPHPPVVGSSVPWHSQKGVPRSWARPSTPLTG</sequence>
<feature type="region of interest" description="Disordered" evidence="1">
    <location>
        <begin position="113"/>
        <end position="137"/>
    </location>
</feature>
<name>A0ABR0C1P8_PURLI</name>
<dbReference type="Proteomes" id="UP001287286">
    <property type="component" value="Unassembled WGS sequence"/>
</dbReference>
<feature type="region of interest" description="Disordered" evidence="1">
    <location>
        <begin position="290"/>
        <end position="311"/>
    </location>
</feature>
<protein>
    <submittedName>
        <fullName evidence="2">Uncharacterized protein</fullName>
    </submittedName>
</protein>
<feature type="compositionally biased region" description="Polar residues" evidence="1">
    <location>
        <begin position="359"/>
        <end position="370"/>
    </location>
</feature>
<evidence type="ECO:0000313" key="2">
    <source>
        <dbReference type="EMBL" id="KAK4090264.1"/>
    </source>
</evidence>
<dbReference type="EMBL" id="JAWRVI010000016">
    <property type="protein sequence ID" value="KAK4090264.1"/>
    <property type="molecule type" value="Genomic_DNA"/>
</dbReference>
<keyword evidence="3" id="KW-1185">Reference proteome</keyword>
<organism evidence="2 3">
    <name type="scientific">Purpureocillium lilacinum</name>
    <name type="common">Paecilomyces lilacinus</name>
    <dbReference type="NCBI Taxonomy" id="33203"/>
    <lineage>
        <taxon>Eukaryota</taxon>
        <taxon>Fungi</taxon>
        <taxon>Dikarya</taxon>
        <taxon>Ascomycota</taxon>
        <taxon>Pezizomycotina</taxon>
        <taxon>Sordariomycetes</taxon>
        <taxon>Hypocreomycetidae</taxon>
        <taxon>Hypocreales</taxon>
        <taxon>Ophiocordycipitaceae</taxon>
        <taxon>Purpureocillium</taxon>
    </lineage>
</organism>
<proteinExistence type="predicted"/>
<gene>
    <name evidence="2" type="ORF">Purlil1_5435</name>
</gene>
<feature type="region of interest" description="Disordered" evidence="1">
    <location>
        <begin position="1"/>
        <end position="60"/>
    </location>
</feature>
<reference evidence="2 3" key="1">
    <citation type="journal article" date="2024" name="Microbiol. Resour. Announc.">
        <title>Genome annotations for the ascomycete fungi Trichoderma harzianum, Trichoderma aggressivum, and Purpureocillium lilacinum.</title>
        <authorList>
            <person name="Beijen E.P.W."/>
            <person name="Ohm R.A."/>
        </authorList>
    </citation>
    <scope>NUCLEOTIDE SEQUENCE [LARGE SCALE GENOMIC DNA]</scope>
    <source>
        <strain evidence="2 3">CBS 150709</strain>
    </source>
</reference>
<evidence type="ECO:0000256" key="1">
    <source>
        <dbReference type="SAM" id="MobiDB-lite"/>
    </source>
</evidence>
<feature type="compositionally biased region" description="Basic and acidic residues" evidence="1">
    <location>
        <begin position="26"/>
        <end position="37"/>
    </location>
</feature>
<feature type="region of interest" description="Disordered" evidence="1">
    <location>
        <begin position="334"/>
        <end position="412"/>
    </location>
</feature>
<feature type="compositionally biased region" description="Low complexity" evidence="1">
    <location>
        <begin position="552"/>
        <end position="561"/>
    </location>
</feature>
<evidence type="ECO:0000313" key="3">
    <source>
        <dbReference type="Proteomes" id="UP001287286"/>
    </source>
</evidence>
<feature type="region of interest" description="Disordered" evidence="1">
    <location>
        <begin position="515"/>
        <end position="578"/>
    </location>
</feature>
<accession>A0ABR0C1P8</accession>
<comment type="caution">
    <text evidence="2">The sequence shown here is derived from an EMBL/GenBank/DDBJ whole genome shotgun (WGS) entry which is preliminary data.</text>
</comment>